<dbReference type="InterPro" id="IPR000742">
    <property type="entry name" value="EGF"/>
</dbReference>
<comment type="caution">
    <text evidence="3">The sequence shown here is derived from an EMBL/GenBank/DDBJ whole genome shotgun (WGS) entry which is preliminary data.</text>
</comment>
<reference evidence="3 4" key="1">
    <citation type="submission" date="2021-06" db="EMBL/GenBank/DDBJ databases">
        <title>Caerostris extrusa draft genome.</title>
        <authorList>
            <person name="Kono N."/>
            <person name="Arakawa K."/>
        </authorList>
    </citation>
    <scope>NUCLEOTIDE SEQUENCE [LARGE SCALE GENOMIC DNA]</scope>
</reference>
<accession>A0AAV4QIY0</accession>
<sequence length="213" mass="23977">MKTNLLVRFNRLPEGKFPSYTLYCERRETKEVKQIHVIKPCQNGGSCIQNDDQARCFCEKPFNGANCEIGPCQDFNCENEGVCEVWNNEPSCNCKEPFTGDNCEIGPCVGYECEHNGICEVLEGKPQCKCKDPFTGEKCEREMNVINITVHTNVTIDYAIYGISRKLQSLSMRRNTFCSAPNPCVLRKRLELATDGSDPKCSCAEFNGTNAKK</sequence>
<dbReference type="PROSITE" id="PS50026">
    <property type="entry name" value="EGF_3"/>
    <property type="match status" value="2"/>
</dbReference>
<dbReference type="SMART" id="SM00181">
    <property type="entry name" value="EGF"/>
    <property type="match status" value="3"/>
</dbReference>
<protein>
    <recommendedName>
        <fullName evidence="2">EGF-like domain-containing protein</fullName>
    </recommendedName>
</protein>
<dbReference type="PROSITE" id="PS01186">
    <property type="entry name" value="EGF_2"/>
    <property type="match status" value="1"/>
</dbReference>
<evidence type="ECO:0000259" key="2">
    <source>
        <dbReference type="PROSITE" id="PS50026"/>
    </source>
</evidence>
<comment type="caution">
    <text evidence="1">Lacks conserved residue(s) required for the propagation of feature annotation.</text>
</comment>
<keyword evidence="4" id="KW-1185">Reference proteome</keyword>
<gene>
    <name evidence="3" type="ORF">CEXT_536641</name>
</gene>
<evidence type="ECO:0000313" key="4">
    <source>
        <dbReference type="Proteomes" id="UP001054945"/>
    </source>
</evidence>
<feature type="non-terminal residue" evidence="3">
    <location>
        <position position="213"/>
    </location>
</feature>
<dbReference type="Gene3D" id="2.10.25.10">
    <property type="entry name" value="Laminin"/>
    <property type="match status" value="3"/>
</dbReference>
<dbReference type="AlphaFoldDB" id="A0AAV4QIY0"/>
<dbReference type="EMBL" id="BPLR01006209">
    <property type="protein sequence ID" value="GIY08172.1"/>
    <property type="molecule type" value="Genomic_DNA"/>
</dbReference>
<dbReference type="InterPro" id="IPR051830">
    <property type="entry name" value="NOTCH_homolog"/>
</dbReference>
<dbReference type="PANTHER" id="PTHR24033">
    <property type="entry name" value="EGF-LIKE DOMAIN-CONTAINING PROTEIN"/>
    <property type="match status" value="1"/>
</dbReference>
<name>A0AAV4QIY0_CAEEX</name>
<feature type="domain" description="EGF-like" evidence="2">
    <location>
        <begin position="28"/>
        <end position="68"/>
    </location>
</feature>
<feature type="domain" description="EGF-like" evidence="2">
    <location>
        <begin position="104"/>
        <end position="140"/>
    </location>
</feature>
<proteinExistence type="predicted"/>
<dbReference type="Proteomes" id="UP001054945">
    <property type="component" value="Unassembled WGS sequence"/>
</dbReference>
<dbReference type="PROSITE" id="PS00022">
    <property type="entry name" value="EGF_1"/>
    <property type="match status" value="1"/>
</dbReference>
<organism evidence="3 4">
    <name type="scientific">Caerostris extrusa</name>
    <name type="common">Bark spider</name>
    <name type="synonym">Caerostris bankana</name>
    <dbReference type="NCBI Taxonomy" id="172846"/>
    <lineage>
        <taxon>Eukaryota</taxon>
        <taxon>Metazoa</taxon>
        <taxon>Ecdysozoa</taxon>
        <taxon>Arthropoda</taxon>
        <taxon>Chelicerata</taxon>
        <taxon>Arachnida</taxon>
        <taxon>Araneae</taxon>
        <taxon>Araneomorphae</taxon>
        <taxon>Entelegynae</taxon>
        <taxon>Araneoidea</taxon>
        <taxon>Araneidae</taxon>
        <taxon>Caerostris</taxon>
    </lineage>
</organism>
<evidence type="ECO:0000313" key="3">
    <source>
        <dbReference type="EMBL" id="GIY08172.1"/>
    </source>
</evidence>
<evidence type="ECO:0000256" key="1">
    <source>
        <dbReference type="PROSITE-ProRule" id="PRU00076"/>
    </source>
</evidence>
<dbReference type="Pfam" id="PF00008">
    <property type="entry name" value="EGF"/>
    <property type="match status" value="2"/>
</dbReference>
<feature type="disulfide bond" evidence="1">
    <location>
        <begin position="130"/>
        <end position="139"/>
    </location>
</feature>
<dbReference type="SUPFAM" id="SSF57196">
    <property type="entry name" value="EGF/Laminin"/>
    <property type="match status" value="3"/>
</dbReference>
<dbReference type="PANTHER" id="PTHR24033:SF151">
    <property type="entry name" value="NOTCH 2"/>
    <property type="match status" value="1"/>
</dbReference>
<feature type="disulfide bond" evidence="1">
    <location>
        <begin position="58"/>
        <end position="67"/>
    </location>
</feature>
<keyword evidence="1" id="KW-1015">Disulfide bond</keyword>
<keyword evidence="1" id="KW-0245">EGF-like domain</keyword>